<reference evidence="1 2" key="2">
    <citation type="journal article" date="2014" name="J. Gen. Appl. Microbiol.">
        <title>The early diverging ascomycetous budding yeast Saitoella complicata has three histone deacetylases belonging to the Clr6, Hos2, and Rpd3 lineages.</title>
        <authorList>
            <person name="Nishida H."/>
            <person name="Matsumoto T."/>
            <person name="Kondo S."/>
            <person name="Hamamoto M."/>
            <person name="Yoshikawa H."/>
        </authorList>
    </citation>
    <scope>NUCLEOTIDE SEQUENCE [LARGE SCALE GENOMIC DNA]</scope>
    <source>
        <strain evidence="1 2">NRRL Y-17804</strain>
    </source>
</reference>
<name>A0A0E9ND05_SAICN</name>
<dbReference type="Proteomes" id="UP000033140">
    <property type="component" value="Unassembled WGS sequence"/>
</dbReference>
<dbReference type="RefSeq" id="XP_019020972.1">
    <property type="nucleotide sequence ID" value="XM_019167081.1"/>
</dbReference>
<dbReference type="STRING" id="698492.A0A0E9ND05"/>
<dbReference type="AlphaFoldDB" id="A0A0E9ND05"/>
<protein>
    <submittedName>
        <fullName evidence="1">Uncharacterized protein</fullName>
    </submittedName>
</protein>
<dbReference type="OMA" id="WHDKPHI"/>
<keyword evidence="2" id="KW-1185">Reference proteome</keyword>
<sequence>MTPINPASMAADLADLVTVLITTSPTPSNPSTDLVGAVVDSFRKYCPELLRCPHVVVFDNFTVDENIKGKNRMKKGKVKEEMGLHYAEYKENVKNLLCEEGLRREEGEKESWPYDAWSRTTRIALTKTYREGVVAPAFTFLEMGTQLGFGLAVREGLREVKTPYVIVVQHDWVFCADIPLRAILNTMVRSEEKGKKFRVRYVGMNGGRSLQYAIRRAQVHPVLWQTTRAMAEKREVEKGDVELTPLFHWFDKPHICSVQHYLSTVFTRSGHIARGDFIEDKFGHRMMDECKEKGEEAMEKYCAWMWYPDQGRTAVLWHLRGRKRGGDEERVKELRDNAVPKVKNDCDVLEEHALSFGDESTMSDEQVISCSA</sequence>
<reference evidence="1 2" key="3">
    <citation type="journal article" date="2015" name="Genome Announc.">
        <title>Draft Genome Sequence of the Archiascomycetous Yeast Saitoella complicata.</title>
        <authorList>
            <person name="Yamauchi K."/>
            <person name="Kondo S."/>
            <person name="Hamamoto M."/>
            <person name="Takahashi Y."/>
            <person name="Ogura Y."/>
            <person name="Hayashi T."/>
            <person name="Nishida H."/>
        </authorList>
    </citation>
    <scope>NUCLEOTIDE SEQUENCE [LARGE SCALE GENOMIC DNA]</scope>
    <source>
        <strain evidence="1 2">NRRL Y-17804</strain>
    </source>
</reference>
<proteinExistence type="predicted"/>
<evidence type="ECO:0000313" key="1">
    <source>
        <dbReference type="EMBL" id="GAO47719.1"/>
    </source>
</evidence>
<accession>A0A0E9ND05</accession>
<evidence type="ECO:0000313" key="2">
    <source>
        <dbReference type="Proteomes" id="UP000033140"/>
    </source>
</evidence>
<dbReference type="OrthoDB" id="414322at2759"/>
<reference evidence="1 2" key="1">
    <citation type="journal article" date="2011" name="J. Gen. Appl. Microbiol.">
        <title>Draft genome sequencing of the enigmatic yeast Saitoella complicata.</title>
        <authorList>
            <person name="Nishida H."/>
            <person name="Hamamoto M."/>
            <person name="Sugiyama J."/>
        </authorList>
    </citation>
    <scope>NUCLEOTIDE SEQUENCE [LARGE SCALE GENOMIC DNA]</scope>
    <source>
        <strain evidence="1 2">NRRL Y-17804</strain>
    </source>
</reference>
<gene>
    <name evidence="1" type="ORF">G7K_1918-t1</name>
</gene>
<organism evidence="1 2">
    <name type="scientific">Saitoella complicata (strain BCRC 22490 / CBS 7301 / JCM 7358 / NBRC 10748 / NRRL Y-17804)</name>
    <dbReference type="NCBI Taxonomy" id="698492"/>
    <lineage>
        <taxon>Eukaryota</taxon>
        <taxon>Fungi</taxon>
        <taxon>Dikarya</taxon>
        <taxon>Ascomycota</taxon>
        <taxon>Taphrinomycotina</taxon>
        <taxon>Taphrinomycotina incertae sedis</taxon>
        <taxon>Saitoella</taxon>
    </lineage>
</organism>
<comment type="caution">
    <text evidence="1">The sequence shown here is derived from an EMBL/GenBank/DDBJ whole genome shotgun (WGS) entry which is preliminary data.</text>
</comment>
<dbReference type="EMBL" id="BACD03000010">
    <property type="protein sequence ID" value="GAO47719.1"/>
    <property type="molecule type" value="Genomic_DNA"/>
</dbReference>